<protein>
    <submittedName>
        <fullName evidence="4">Metallophosphoesterase family protein</fullName>
    </submittedName>
</protein>
<comment type="caution">
    <text evidence="4">The sequence shown here is derived from an EMBL/GenBank/DDBJ whole genome shotgun (WGS) entry which is preliminary data.</text>
</comment>
<evidence type="ECO:0000256" key="1">
    <source>
        <dbReference type="ARBA" id="ARBA00022723"/>
    </source>
</evidence>
<dbReference type="PANTHER" id="PTHR31302:SF31">
    <property type="entry name" value="PHOSPHODIESTERASE YAEI"/>
    <property type="match status" value="1"/>
</dbReference>
<accession>A0ABS6IE85</accession>
<dbReference type="Proteomes" id="UP000727907">
    <property type="component" value="Unassembled WGS sequence"/>
</dbReference>
<keyword evidence="5" id="KW-1185">Reference proteome</keyword>
<name>A0ABS6IE85_9HYPH</name>
<dbReference type="InterPro" id="IPR004843">
    <property type="entry name" value="Calcineurin-like_PHP"/>
</dbReference>
<keyword evidence="2" id="KW-0378">Hydrolase</keyword>
<keyword evidence="1" id="KW-0479">Metal-binding</keyword>
<evidence type="ECO:0000313" key="4">
    <source>
        <dbReference type="EMBL" id="MBU8872770.1"/>
    </source>
</evidence>
<reference evidence="4 5" key="1">
    <citation type="submission" date="2021-06" db="EMBL/GenBank/DDBJ databases">
        <authorList>
            <person name="Lee D.H."/>
        </authorList>
    </citation>
    <scope>NUCLEOTIDE SEQUENCE [LARGE SCALE GENOMIC DNA]</scope>
    <source>
        <strain evidence="4 5">MMS21-HV4-11</strain>
    </source>
</reference>
<evidence type="ECO:0000313" key="5">
    <source>
        <dbReference type="Proteomes" id="UP000727907"/>
    </source>
</evidence>
<proteinExistence type="predicted"/>
<sequence>MTDAARGRDPTWAAARRRIEQGDHYCGPDGPRPRRRKVVFTRLLDLFAWGLKLTPLYRRGVDNALDLRRTEFEIAVPGLPAAFDGYRILHVSDTHLDVLPDLVPAARRLLDGVEVDLLALTGDVHGDHHAPVALSADHLMEVLRDVRVNGPRLAILGNHDSEAMADTLERLGFDVLINRSIVIERGTDRLGITGLDDVNSFYTDAAHRALGDSTEACRIALIHSAEMADHAAEAGYALYLAGHTHGGQICLPGGRPVFSTLTRCHHGAVGLWKQGTMTGYTNSGLGVAYPPVRFNCRGEVAIITLRGGR</sequence>
<dbReference type="InterPro" id="IPR051158">
    <property type="entry name" value="Metallophosphoesterase_sf"/>
</dbReference>
<dbReference type="Pfam" id="PF00149">
    <property type="entry name" value="Metallophos"/>
    <property type="match status" value="1"/>
</dbReference>
<organism evidence="4 5">
    <name type="scientific">Reyranella humidisoli</name>
    <dbReference type="NCBI Taxonomy" id="2849149"/>
    <lineage>
        <taxon>Bacteria</taxon>
        <taxon>Pseudomonadati</taxon>
        <taxon>Pseudomonadota</taxon>
        <taxon>Alphaproteobacteria</taxon>
        <taxon>Hyphomicrobiales</taxon>
        <taxon>Reyranellaceae</taxon>
        <taxon>Reyranella</taxon>
    </lineage>
</organism>
<gene>
    <name evidence="4" type="ORF">KQ910_03305</name>
</gene>
<dbReference type="RefSeq" id="WP_216957061.1">
    <property type="nucleotide sequence ID" value="NZ_JAHOPB010000001.1"/>
</dbReference>
<feature type="domain" description="Calcineurin-like phosphoesterase" evidence="3">
    <location>
        <begin position="87"/>
        <end position="245"/>
    </location>
</feature>
<evidence type="ECO:0000259" key="3">
    <source>
        <dbReference type="Pfam" id="PF00149"/>
    </source>
</evidence>
<evidence type="ECO:0000256" key="2">
    <source>
        <dbReference type="ARBA" id="ARBA00022801"/>
    </source>
</evidence>
<dbReference type="EMBL" id="JAHOPB010000001">
    <property type="protein sequence ID" value="MBU8872770.1"/>
    <property type="molecule type" value="Genomic_DNA"/>
</dbReference>
<dbReference type="PANTHER" id="PTHR31302">
    <property type="entry name" value="TRANSMEMBRANE PROTEIN WITH METALLOPHOSPHOESTERASE DOMAIN-RELATED"/>
    <property type="match status" value="1"/>
</dbReference>